<dbReference type="EMBL" id="AP013042">
    <property type="protein sequence ID" value="BAS67603.1"/>
    <property type="molecule type" value="Genomic_DNA"/>
</dbReference>
<evidence type="ECO:0000256" key="1">
    <source>
        <dbReference type="ARBA" id="ARBA00001947"/>
    </source>
</evidence>
<proteinExistence type="predicted"/>
<evidence type="ECO:0000256" key="4">
    <source>
        <dbReference type="ARBA" id="ARBA00022833"/>
    </source>
</evidence>
<dbReference type="KEGG" id="ebh:BSEPE_0596"/>
<evidence type="ECO:0000259" key="5">
    <source>
        <dbReference type="SMART" id="SM00849"/>
    </source>
</evidence>
<name>A0A0P0UQX0_9GAMM</name>
<sequence>MLIKTYTEKKFTLEILYHRGVYENSIHLIFDHASKRCAIVDPAWEADLFLQRIANKGYTLTDIWLTHWHGDHTNAADELADKTGAVITVGVNELPWLDITHEVRTVKDGEIVQLGETSATVINTPGHTGGGICYSLDKHLIVGDTLFVFGAGHCTMPGGNVNEFYQSMQKLKKVDNKSMLHCGHDYGCKVETTMGEQKAGNAYLVIDNETDFVKFVNGMSQGLIAYPTDALTKMEIQAML</sequence>
<evidence type="ECO:0000313" key="7">
    <source>
        <dbReference type="Proteomes" id="UP000067399"/>
    </source>
</evidence>
<reference evidence="6 7" key="1">
    <citation type="journal article" date="2000" name="Mar. Ecol. Prog. Ser.">
        <title>Phylogenetic characterization of endosymbionts in three hydrothermal vent mussels: influence on host distributions.</title>
        <authorList>
            <person name="Fujiwara Y."/>
            <person name="Takai K."/>
            <person name="Uematsu K."/>
            <person name="Tsuchida S."/>
            <person name="Hunt J.C."/>
            <person name="Hashimoto J."/>
        </authorList>
    </citation>
    <scope>NUCLEOTIDE SEQUENCE [LARGE SCALE GENOMIC DNA]</scope>
    <source>
        <strain evidence="6 7">Myojin Knoll</strain>
    </source>
</reference>
<dbReference type="PANTHER" id="PTHR46233:SF3">
    <property type="entry name" value="HYDROXYACYLGLUTATHIONE HYDROLASE GLOC"/>
    <property type="match status" value="1"/>
</dbReference>
<dbReference type="InterPro" id="IPR036866">
    <property type="entry name" value="RibonucZ/Hydroxyglut_hydro"/>
</dbReference>
<dbReference type="OrthoDB" id="9802248at2"/>
<keyword evidence="4" id="KW-0862">Zinc</keyword>
<dbReference type="Pfam" id="PF00753">
    <property type="entry name" value="Lactamase_B"/>
    <property type="match status" value="1"/>
</dbReference>
<gene>
    <name evidence="6" type="ORF">BSEPE_0596</name>
</gene>
<evidence type="ECO:0000256" key="3">
    <source>
        <dbReference type="ARBA" id="ARBA00022801"/>
    </source>
</evidence>
<dbReference type="AlphaFoldDB" id="A0A0P0UQX0"/>
<dbReference type="GO" id="GO:0004416">
    <property type="term" value="F:hydroxyacylglutathione hydrolase activity"/>
    <property type="evidence" value="ECO:0007669"/>
    <property type="project" value="UniProtKB-EC"/>
</dbReference>
<reference evidence="6 7" key="2">
    <citation type="journal article" date="2016" name="ISME J.">
        <title>Heterogeneous composition of key metabolic gene clusters in a vent mussel symbiont population.</title>
        <authorList>
            <person name="Ikuta T."/>
            <person name="Takaki Y."/>
            <person name="Nagai Y."/>
            <person name="Shimamura S."/>
            <person name="Tsuda M."/>
            <person name="Kawagucci S."/>
            <person name="Aoki Y."/>
            <person name="Inoue K."/>
            <person name="Teruya M."/>
            <person name="Satou K."/>
            <person name="Teruya K."/>
            <person name="Shimoji M."/>
            <person name="Tamotsu H."/>
            <person name="Hirano T."/>
            <person name="Maruyama T."/>
            <person name="Yoshida T."/>
        </authorList>
    </citation>
    <scope>NUCLEOTIDE SEQUENCE [LARGE SCALE GENOMIC DNA]</scope>
    <source>
        <strain evidence="6 7">Myojin Knoll</strain>
    </source>
</reference>
<dbReference type="GO" id="GO:0046872">
    <property type="term" value="F:metal ion binding"/>
    <property type="evidence" value="ECO:0007669"/>
    <property type="project" value="UniProtKB-KW"/>
</dbReference>
<dbReference type="InterPro" id="IPR001279">
    <property type="entry name" value="Metallo-B-lactamas"/>
</dbReference>
<comment type="cofactor">
    <cofactor evidence="1">
        <name>Zn(2+)</name>
        <dbReference type="ChEBI" id="CHEBI:29105"/>
    </cofactor>
</comment>
<feature type="domain" description="Metallo-beta-lactamase" evidence="5">
    <location>
        <begin position="23"/>
        <end position="184"/>
    </location>
</feature>
<keyword evidence="2" id="KW-0479">Metal-binding</keyword>
<dbReference type="PANTHER" id="PTHR46233">
    <property type="entry name" value="HYDROXYACYLGLUTATHIONE HYDROLASE GLOC"/>
    <property type="match status" value="1"/>
</dbReference>
<protein>
    <submittedName>
        <fullName evidence="6">Hydroxyacylglutathione hydrolase</fullName>
        <ecNumber evidence="6">3.1.2.6</ecNumber>
    </submittedName>
</protein>
<evidence type="ECO:0000313" key="6">
    <source>
        <dbReference type="EMBL" id="BAS67603.1"/>
    </source>
</evidence>
<accession>A0A0P0UQX0</accession>
<dbReference type="Gene3D" id="3.60.15.10">
    <property type="entry name" value="Ribonuclease Z/Hydroxyacylglutathione hydrolase-like"/>
    <property type="match status" value="1"/>
</dbReference>
<dbReference type="InterPro" id="IPR051453">
    <property type="entry name" value="MBL_Glyoxalase_II"/>
</dbReference>
<organism evidence="6 7">
    <name type="scientific">endosymbiont of Bathymodiolus septemdierum str. Myojin knoll</name>
    <dbReference type="NCBI Taxonomy" id="1303921"/>
    <lineage>
        <taxon>Bacteria</taxon>
        <taxon>Pseudomonadati</taxon>
        <taxon>Pseudomonadota</taxon>
        <taxon>Gammaproteobacteria</taxon>
        <taxon>sulfur-oxidizing symbionts</taxon>
    </lineage>
</organism>
<dbReference type="SUPFAM" id="SSF56281">
    <property type="entry name" value="Metallo-hydrolase/oxidoreductase"/>
    <property type="match status" value="1"/>
</dbReference>
<dbReference type="SMART" id="SM00849">
    <property type="entry name" value="Lactamase_B"/>
    <property type="match status" value="1"/>
</dbReference>
<keyword evidence="3 6" id="KW-0378">Hydrolase</keyword>
<dbReference type="RefSeq" id="WP_066043944.1">
    <property type="nucleotide sequence ID" value="NZ_AP013042.1"/>
</dbReference>
<evidence type="ECO:0000256" key="2">
    <source>
        <dbReference type="ARBA" id="ARBA00022723"/>
    </source>
</evidence>
<dbReference type="STRING" id="1303921.BSEPE_0596"/>
<keyword evidence="7" id="KW-1185">Reference proteome</keyword>
<dbReference type="EC" id="3.1.2.6" evidence="6"/>
<dbReference type="Proteomes" id="UP000067399">
    <property type="component" value="Chromosome"/>
</dbReference>